<protein>
    <submittedName>
        <fullName evidence="1">FMN-binding negative transcriptional regulator</fullName>
    </submittedName>
</protein>
<dbReference type="InterPro" id="IPR012349">
    <property type="entry name" value="Split_barrel_FMN-bd"/>
</dbReference>
<keyword evidence="2" id="KW-1185">Reference proteome</keyword>
<reference evidence="1 2" key="1">
    <citation type="submission" date="2024-03" db="EMBL/GenBank/DDBJ databases">
        <title>The complete genome of Streptomyces sirii sp.nov.</title>
        <authorList>
            <person name="Zakalyukina Y.V."/>
            <person name="Belik A.R."/>
            <person name="Biryukov M.V."/>
            <person name="Baturina O.A."/>
            <person name="Kabilov M.R."/>
        </authorList>
    </citation>
    <scope>NUCLEOTIDE SEQUENCE [LARGE SCALE GENOMIC DNA]</scope>
    <source>
        <strain evidence="1 2">BP-8</strain>
    </source>
</reference>
<accession>A0ABZ2QNI9</accession>
<dbReference type="PANTHER" id="PTHR35802:SF1">
    <property type="entry name" value="PROTEASE SYNTHASE AND SPORULATION PROTEIN PAI 2"/>
    <property type="match status" value="1"/>
</dbReference>
<sequence>MYVPAHYKGSSAAAVATVRASPLATLVTGAEPVPFATHLPVVLPEDVADAVDNGPADLRGHRVIGHLNRANPHWRHLSAGQPALLIFRGPGGYVSPEVYGYTPAAPTWNFTAVHLRGTIQPLPAGEETRRVIHRTVRELEGRFGRQWDMAGSLDYFDKILPAVGAFELHVEDVDGMFKLSQELDPETKDKTTEHFAASPEGTHRELACAMERWTGAEGRPSEGSL</sequence>
<dbReference type="Pfam" id="PF04299">
    <property type="entry name" value="FMN_bind_2"/>
    <property type="match status" value="1"/>
</dbReference>
<dbReference type="Gene3D" id="2.30.110.10">
    <property type="entry name" value="Electron Transport, Fmn-binding Protein, Chain A"/>
    <property type="match status" value="1"/>
</dbReference>
<dbReference type="InterPro" id="IPR007396">
    <property type="entry name" value="TR_PAI2-type"/>
</dbReference>
<name>A0ABZ2QNI9_9ACTN</name>
<dbReference type="Proteomes" id="UP001626628">
    <property type="component" value="Chromosome"/>
</dbReference>
<dbReference type="SUPFAM" id="SSF50475">
    <property type="entry name" value="FMN-binding split barrel"/>
    <property type="match status" value="1"/>
</dbReference>
<evidence type="ECO:0000313" key="2">
    <source>
        <dbReference type="Proteomes" id="UP001626628"/>
    </source>
</evidence>
<dbReference type="PIRSF" id="PIRSF010372">
    <property type="entry name" value="PaiB"/>
    <property type="match status" value="1"/>
</dbReference>
<dbReference type="EMBL" id="CP147982">
    <property type="protein sequence ID" value="WXK77663.1"/>
    <property type="molecule type" value="Genomic_DNA"/>
</dbReference>
<evidence type="ECO:0000313" key="1">
    <source>
        <dbReference type="EMBL" id="WXK77663.1"/>
    </source>
</evidence>
<dbReference type="RefSeq" id="WP_399146708.1">
    <property type="nucleotide sequence ID" value="NZ_CP147982.1"/>
</dbReference>
<proteinExistence type="predicted"/>
<gene>
    <name evidence="1" type="ORF">WAB15_17570</name>
</gene>
<organism evidence="1 2">
    <name type="scientific">Streptomyces sirii</name>
    <dbReference type="NCBI Taxonomy" id="3127701"/>
    <lineage>
        <taxon>Bacteria</taxon>
        <taxon>Bacillati</taxon>
        <taxon>Actinomycetota</taxon>
        <taxon>Actinomycetes</taxon>
        <taxon>Kitasatosporales</taxon>
        <taxon>Streptomycetaceae</taxon>
        <taxon>Streptomyces</taxon>
    </lineage>
</organism>
<dbReference type="PANTHER" id="PTHR35802">
    <property type="entry name" value="PROTEASE SYNTHASE AND SPORULATION PROTEIN PAI 2"/>
    <property type="match status" value="1"/>
</dbReference>